<dbReference type="EMBL" id="JBEPCU010000270">
    <property type="protein sequence ID" value="MER6978742.1"/>
    <property type="molecule type" value="Genomic_DNA"/>
</dbReference>
<gene>
    <name evidence="1" type="ORF">ABT317_17480</name>
</gene>
<proteinExistence type="predicted"/>
<organism evidence="1 2">
    <name type="scientific">Streptomyces carpinensis</name>
    <dbReference type="NCBI Taxonomy" id="66369"/>
    <lineage>
        <taxon>Bacteria</taxon>
        <taxon>Bacillati</taxon>
        <taxon>Actinomycetota</taxon>
        <taxon>Actinomycetes</taxon>
        <taxon>Kitasatosporales</taxon>
        <taxon>Streptomycetaceae</taxon>
        <taxon>Streptomyces</taxon>
    </lineage>
</organism>
<reference evidence="1 2" key="1">
    <citation type="submission" date="2024-06" db="EMBL/GenBank/DDBJ databases">
        <title>The Natural Products Discovery Center: Release of the First 8490 Sequenced Strains for Exploring Actinobacteria Biosynthetic Diversity.</title>
        <authorList>
            <person name="Kalkreuter E."/>
            <person name="Kautsar S.A."/>
            <person name="Yang D."/>
            <person name="Bader C.D."/>
            <person name="Teijaro C.N."/>
            <person name="Fluegel L."/>
            <person name="Davis C.M."/>
            <person name="Simpson J.R."/>
            <person name="Lauterbach L."/>
            <person name="Steele A.D."/>
            <person name="Gui C."/>
            <person name="Meng S."/>
            <person name="Li G."/>
            <person name="Viehrig K."/>
            <person name="Ye F."/>
            <person name="Su P."/>
            <person name="Kiefer A.F."/>
            <person name="Nichols A."/>
            <person name="Cepeda A.J."/>
            <person name="Yan W."/>
            <person name="Fan B."/>
            <person name="Jiang Y."/>
            <person name="Adhikari A."/>
            <person name="Zheng C.-J."/>
            <person name="Schuster L."/>
            <person name="Cowan T.M."/>
            <person name="Smanski M.J."/>
            <person name="Chevrette M.G."/>
            <person name="De Carvalho L.P.S."/>
            <person name="Shen B."/>
        </authorList>
    </citation>
    <scope>NUCLEOTIDE SEQUENCE [LARGE SCALE GENOMIC DNA]</scope>
    <source>
        <strain evidence="1 2">NPDC000634</strain>
    </source>
</reference>
<evidence type="ECO:0000313" key="2">
    <source>
        <dbReference type="Proteomes" id="UP001458415"/>
    </source>
</evidence>
<evidence type="ECO:0000313" key="1">
    <source>
        <dbReference type="EMBL" id="MER6978742.1"/>
    </source>
</evidence>
<protein>
    <submittedName>
        <fullName evidence="1">Acetamidase/formamidase family protein</fullName>
    </submittedName>
</protein>
<comment type="caution">
    <text evidence="1">The sequence shown here is derived from an EMBL/GenBank/DDBJ whole genome shotgun (WGS) entry which is preliminary data.</text>
</comment>
<accession>A0ABV1W528</accession>
<dbReference type="PANTHER" id="PTHR31891">
    <property type="entry name" value="FORMAMIDASE C869.04-RELATED"/>
    <property type="match status" value="1"/>
</dbReference>
<sequence>MDQLVGAAQDLAALARRMGGPRLLGVVGGGQRVEPSQPRMAAPGQVDEDATAVGVGLAAVDPAVVGERVQDRYAYSFGGGSPVVTVPPGSVVELTTEDCFGGRVRGAADLPSRVCTFPYLNPVTGPVAVSGAEPGDALAVHFVDISPARDWGVSSTFPHFGALTATHATAMLHPALEERVWVYAIDAKAGTCRFEATRGDFAVDLPLDPMHGTVGVAPAAGERLMSISPGVHGGNMDTPELRAGTTVYFAVNVEGAMFAVGDGHARQGEGEVCGTAVETAMHTVVAVDLVKGGAPAVPRLENDGFLLSTGHARPLEDAFRISQHDLVQWTAELLGLDQLDAYQLVSQAGLAPAANVCDTQYTMVAKLPKRVLGRARAYDGVHERLRALGEEYMRQR</sequence>
<dbReference type="Gene3D" id="2.60.120.580">
    <property type="entry name" value="Acetamidase/Formamidase-like domains"/>
    <property type="match status" value="2"/>
</dbReference>
<dbReference type="SUPFAM" id="SSF141130">
    <property type="entry name" value="Acetamidase/Formamidase-like"/>
    <property type="match status" value="1"/>
</dbReference>
<dbReference type="PANTHER" id="PTHR31891:SF1">
    <property type="entry name" value="FORMAMIDASE C869.04-RELATED"/>
    <property type="match status" value="1"/>
</dbReference>
<dbReference type="Pfam" id="PF03069">
    <property type="entry name" value="FmdA_AmdA"/>
    <property type="match status" value="1"/>
</dbReference>
<keyword evidence="2" id="KW-1185">Reference proteome</keyword>
<name>A0ABV1W528_9ACTN</name>
<dbReference type="InterPro" id="IPR004304">
    <property type="entry name" value="FmdA_AmdA"/>
</dbReference>
<dbReference type="Proteomes" id="UP001458415">
    <property type="component" value="Unassembled WGS sequence"/>
</dbReference>
<dbReference type="Gene3D" id="3.10.28.20">
    <property type="entry name" value="Acetamidase/Formamidase-like domains"/>
    <property type="match status" value="1"/>
</dbReference>